<evidence type="ECO:0000313" key="7">
    <source>
        <dbReference type="Proteomes" id="UP000216411"/>
    </source>
</evidence>
<dbReference type="GO" id="GO:0016787">
    <property type="term" value="F:hydrolase activity"/>
    <property type="evidence" value="ECO:0007669"/>
    <property type="project" value="UniProtKB-KW"/>
</dbReference>
<evidence type="ECO:0000313" key="6">
    <source>
        <dbReference type="EMBL" id="RDY32165.1"/>
    </source>
</evidence>
<keyword evidence="2 3" id="KW-0378">Hydrolase</keyword>
<dbReference type="InterPro" id="IPR014078">
    <property type="entry name" value="Nudix_YtkD"/>
</dbReference>
<evidence type="ECO:0000256" key="1">
    <source>
        <dbReference type="ARBA" id="ARBA00001946"/>
    </source>
</evidence>
<dbReference type="Gene3D" id="3.90.79.10">
    <property type="entry name" value="Nucleoside Triphosphate Pyrophosphohydrolase"/>
    <property type="match status" value="1"/>
</dbReference>
<gene>
    <name evidence="5" type="ORF">C8E03_11238</name>
    <name evidence="6" type="ORF">CG710_005645</name>
</gene>
<dbReference type="OrthoDB" id="9131041at2"/>
<name>A0A255HYL9_9FIRM</name>
<dbReference type="InterPro" id="IPR015797">
    <property type="entry name" value="NUDIX_hydrolase-like_dom_sf"/>
</dbReference>
<comment type="caution">
    <text evidence="5">The sequence shown here is derived from an EMBL/GenBank/DDBJ whole genome shotgun (WGS) entry which is preliminary data.</text>
</comment>
<reference evidence="5 8" key="2">
    <citation type="submission" date="2018-05" db="EMBL/GenBank/DDBJ databases">
        <title>Genomic Encyclopedia of Type Strains, Phase IV (KMG-IV): sequencing the most valuable type-strain genomes for metagenomic binning, comparative biology and taxonomic classification.</title>
        <authorList>
            <person name="Goeker M."/>
        </authorList>
    </citation>
    <scope>NUCLEOTIDE SEQUENCE [LARGE SCALE GENOMIC DNA]</scope>
    <source>
        <strain evidence="5 8">DSM 28816</strain>
    </source>
</reference>
<dbReference type="SUPFAM" id="SSF55811">
    <property type="entry name" value="Nudix"/>
    <property type="match status" value="1"/>
</dbReference>
<feature type="domain" description="Nudix hydrolase" evidence="4">
    <location>
        <begin position="10"/>
        <end position="133"/>
    </location>
</feature>
<evidence type="ECO:0000256" key="2">
    <source>
        <dbReference type="ARBA" id="ARBA00022801"/>
    </source>
</evidence>
<dbReference type="RefSeq" id="WP_094380449.1">
    <property type="nucleotide sequence ID" value="NZ_NOKA02000005.1"/>
</dbReference>
<evidence type="ECO:0000256" key="3">
    <source>
        <dbReference type="RuleBase" id="RU003476"/>
    </source>
</evidence>
<dbReference type="AlphaFoldDB" id="A0A255HYL9"/>
<dbReference type="EMBL" id="QICS01000012">
    <property type="protein sequence ID" value="PXV86661.1"/>
    <property type="molecule type" value="Genomic_DNA"/>
</dbReference>
<comment type="cofactor">
    <cofactor evidence="1">
        <name>Mg(2+)</name>
        <dbReference type="ChEBI" id="CHEBI:18420"/>
    </cofactor>
</comment>
<dbReference type="CDD" id="cd04665">
    <property type="entry name" value="NUDIX_RppH"/>
    <property type="match status" value="1"/>
</dbReference>
<dbReference type="PROSITE" id="PS00893">
    <property type="entry name" value="NUDIX_BOX"/>
    <property type="match status" value="1"/>
</dbReference>
<dbReference type="Proteomes" id="UP000216411">
    <property type="component" value="Unassembled WGS sequence"/>
</dbReference>
<evidence type="ECO:0000313" key="8">
    <source>
        <dbReference type="Proteomes" id="UP000247523"/>
    </source>
</evidence>
<reference evidence="6 7" key="1">
    <citation type="journal article" date="2017" name="Genome Announc.">
        <title>Draft Genome Sequence of a Sporulating and Motile Strain of Lachnotalea glycerini Isolated from Water in Quebec City, Canada.</title>
        <authorList>
            <person name="Maheux A.F."/>
            <person name="Boudreau D.K."/>
            <person name="Berube E."/>
            <person name="Boissinot M."/>
            <person name="Raymond F."/>
            <person name="Brodeur S."/>
            <person name="Corbeil J."/>
            <person name="Isabel S."/>
            <person name="Omar R.F."/>
            <person name="Bergeron M.G."/>
        </authorList>
    </citation>
    <scope>NUCLEOTIDE SEQUENCE [LARGE SCALE GENOMIC DNA]</scope>
    <source>
        <strain evidence="6 7">CCRI-19302</strain>
    </source>
</reference>
<dbReference type="InterPro" id="IPR020084">
    <property type="entry name" value="NUDIX_hydrolase_CS"/>
</dbReference>
<accession>A0A255HYL9</accession>
<dbReference type="Proteomes" id="UP000247523">
    <property type="component" value="Unassembled WGS sequence"/>
</dbReference>
<dbReference type="Pfam" id="PF00293">
    <property type="entry name" value="NUDIX"/>
    <property type="match status" value="1"/>
</dbReference>
<dbReference type="PANTHER" id="PTHR43046">
    <property type="entry name" value="GDP-MANNOSE MANNOSYL HYDROLASE"/>
    <property type="match status" value="1"/>
</dbReference>
<dbReference type="EMBL" id="NOKA02000005">
    <property type="protein sequence ID" value="RDY32165.1"/>
    <property type="molecule type" value="Genomic_DNA"/>
</dbReference>
<reference evidence="6" key="3">
    <citation type="submission" date="2018-07" db="EMBL/GenBank/DDBJ databases">
        <authorList>
            <person name="Quirk P.G."/>
            <person name="Krulwich T.A."/>
        </authorList>
    </citation>
    <scope>NUCLEOTIDE SEQUENCE</scope>
    <source>
        <strain evidence="6">CCRI-19302</strain>
    </source>
</reference>
<dbReference type="PANTHER" id="PTHR43046:SF14">
    <property type="entry name" value="MUTT_NUDIX FAMILY PROTEIN"/>
    <property type="match status" value="1"/>
</dbReference>
<dbReference type="PRINTS" id="PR00502">
    <property type="entry name" value="NUDIXFAMILY"/>
</dbReference>
<organism evidence="5 8">
    <name type="scientific">Lachnotalea glycerini</name>
    <dbReference type="NCBI Taxonomy" id="1763509"/>
    <lineage>
        <taxon>Bacteria</taxon>
        <taxon>Bacillati</taxon>
        <taxon>Bacillota</taxon>
        <taxon>Clostridia</taxon>
        <taxon>Lachnospirales</taxon>
        <taxon>Lachnospiraceae</taxon>
        <taxon>Lachnotalea</taxon>
    </lineage>
</organism>
<sequence>MICRTFENNTLKQYKYVVILSKYNGKILLSRHKERTTWETQGGHIEAGETPIEAAKRELYEESGSVEFDIEPLCDYWAGNPDTNQGANGMVFIADIHKIGEIPESEMSEVKTFDILPENLTYPAIASALFAKIGVA</sequence>
<dbReference type="InterPro" id="IPR020476">
    <property type="entry name" value="Nudix_hydrolase"/>
</dbReference>
<dbReference type="InterPro" id="IPR000086">
    <property type="entry name" value="NUDIX_hydrolase_dom"/>
</dbReference>
<keyword evidence="7" id="KW-1185">Reference proteome</keyword>
<proteinExistence type="inferred from homology"/>
<dbReference type="PROSITE" id="PS51462">
    <property type="entry name" value="NUDIX"/>
    <property type="match status" value="1"/>
</dbReference>
<comment type="similarity">
    <text evidence="3">Belongs to the Nudix hydrolase family.</text>
</comment>
<protein>
    <submittedName>
        <fullName evidence="5">8-oxo-dGTP diphosphatase</fullName>
    </submittedName>
    <submittedName>
        <fullName evidence="6">NUDIX domain-containing protein</fullName>
    </submittedName>
</protein>
<evidence type="ECO:0000313" key="5">
    <source>
        <dbReference type="EMBL" id="PXV86661.1"/>
    </source>
</evidence>
<evidence type="ECO:0000259" key="4">
    <source>
        <dbReference type="PROSITE" id="PS51462"/>
    </source>
</evidence>